<evidence type="ECO:0000256" key="6">
    <source>
        <dbReference type="ARBA" id="ARBA00048552"/>
    </source>
</evidence>
<dbReference type="InterPro" id="IPR006592">
    <property type="entry name" value="RNA_pol_N"/>
</dbReference>
<evidence type="ECO:0000256" key="5">
    <source>
        <dbReference type="ARBA" id="ARBA00023163"/>
    </source>
</evidence>
<proteinExistence type="inferred from homology"/>
<feature type="coiled-coil region" evidence="9">
    <location>
        <begin position="144"/>
        <end position="184"/>
    </location>
</feature>
<dbReference type="Gene3D" id="1.10.150.390">
    <property type="match status" value="1"/>
</dbReference>
<keyword evidence="7" id="KW-0460">Magnesium</keyword>
<feature type="binding site" evidence="7">
    <location>
        <position position="56"/>
    </location>
    <ligand>
        <name>Zn(2+)</name>
        <dbReference type="ChEBI" id="CHEBI:29105"/>
        <label>1</label>
    </ligand>
</feature>
<protein>
    <recommendedName>
        <fullName evidence="7">DNA-directed RNA polymerase subunit beta'</fullName>
        <shortName evidence="7">RNAP subunit beta'</shortName>
        <ecNumber evidence="7">2.7.7.6</ecNumber>
    </recommendedName>
    <alternativeName>
        <fullName evidence="7">RNA polymerase subunit beta'</fullName>
    </alternativeName>
    <alternativeName>
        <fullName evidence="7">Transcriptase subunit beta'</fullName>
    </alternativeName>
</protein>
<dbReference type="InterPro" id="IPR044893">
    <property type="entry name" value="RNA_pol_Rpb1_clamp_domain"/>
</dbReference>
<keyword evidence="1 7" id="KW-0240">DNA-directed RNA polymerase</keyword>
<evidence type="ECO:0000256" key="7">
    <source>
        <dbReference type="HAMAP-Rule" id="MF_01322"/>
    </source>
</evidence>
<dbReference type="Pfam" id="PF04983">
    <property type="entry name" value="RNA_pol_Rpb1_3"/>
    <property type="match status" value="1"/>
</dbReference>
<dbReference type="Gene3D" id="1.10.40.90">
    <property type="match status" value="1"/>
</dbReference>
<keyword evidence="4 7" id="KW-0479">Metal-binding</keyword>
<dbReference type="InterPro" id="IPR012754">
    <property type="entry name" value="DNA-dir_RpoC_beta_prime_bact"/>
</dbReference>
<dbReference type="CDD" id="cd01609">
    <property type="entry name" value="RNAP_beta'_N"/>
    <property type="match status" value="1"/>
</dbReference>
<feature type="binding site" evidence="7">
    <location>
        <position position="74"/>
    </location>
    <ligand>
        <name>Zn(2+)</name>
        <dbReference type="ChEBI" id="CHEBI:29105"/>
        <label>1</label>
    </ligand>
</feature>
<dbReference type="EMBL" id="MGJM01000010">
    <property type="protein sequence ID" value="OGN06724.1"/>
    <property type="molecule type" value="Genomic_DNA"/>
</dbReference>
<dbReference type="GO" id="GO:0003677">
    <property type="term" value="F:DNA binding"/>
    <property type="evidence" value="ECO:0007669"/>
    <property type="project" value="UniProtKB-UniRule"/>
</dbReference>
<dbReference type="Gene3D" id="1.10.132.30">
    <property type="match status" value="1"/>
</dbReference>
<dbReference type="PANTHER" id="PTHR19376:SF54">
    <property type="entry name" value="DNA-DIRECTED RNA POLYMERASE SUBUNIT BETA"/>
    <property type="match status" value="1"/>
</dbReference>
<feature type="binding site" evidence="7">
    <location>
        <position position="903"/>
    </location>
    <ligand>
        <name>Zn(2+)</name>
        <dbReference type="ChEBI" id="CHEBI:29105"/>
        <label>2</label>
    </ligand>
</feature>
<sequence length="1192" mass="132496">MDLASIKLKVASPDDILSWSYGEVTKPETINYRTQKPEREGLFSEAIFGPTRDWECYCGKYKRIRYKGIICDRCGVEVTRAIVRRERMGHIKLAAPVAHIWFLRGVPSKIATILGVLLPELEKVVYFASYIVMKVNEDLKAEAMKRIESEFKSKIKNVKNAEEEEALKELKDREKNNLRNLQKHQVISELDFRDFSLKYGEVFEAGIGADAVKKLLEELNFDDLVVELEGDIKNETNPLEFRKVSRRLRFIKGMKKSGIRPEWMIISILPVIPPALRPMVPLDGGRFATSDLNDLYRRVINRNNRLKHLLELKAPEVITKNEKRMLQEAVDSLIDNSMKRTQSATAASTGQKRALKSLADMLKGKTGRFRQNLLGKRVDYSGRSVIVIGPELGIAECGLPKQMALELFKPFVIGILIKKELAHNIKSASRLIEQETPDVWAALEQAMHEKLVLLNRAPTLHRLSVQAFHPILIEGKAIKIPALPVFAFNADFDGDQMAVHLPLTNEAQAEARNLMLASHAILKPATGDPVAVASHDISLGCYYLTSALDGLKGEGKIFSSFQEAQLAYENDVVNLCAKIKVPNPAATEGRHELMETTVGRIIFNEALPEGHVFINKLLNKSDLKVVESDIWDEYGPDVTVAYLDRIKDLGFRYATLSGVSWSMADLRIPPEKGEIISAADKLIEENLKLYEQGLLTEHERKSKAIEIWNEAKAKLSVLVKKQVGPKDSAYMMVDSKSRGSWSVLDQLMGMRGIVVNPSGELIELPVRNSLKEGMQPLEYFISTHGARKGLVDTALKTAEAGYLTRRLVDVAQDVVVLEEDCKDKEGYTLYTEDSKFSGESLGKRVKGRVVMDDIISPDGTVIVKKGKVVDKESAKKIEELKLSTIRIRSVVKCKSVNGICRMCYGYDLSKNELVNLGEAVGIVTAQAIGEPGTQLTMRTFHTGGVSGGADITMGLPRIVEIFEARSPQFKALISDVNGKVLGIEERSKQKTMIIEVVDSGEKREYALIPNIPVTVSAGDLVSVGQQLSEGNVDLRELYETTGDMDLVTRYIVREVHGIYSPTGDSINDKHVELIIRQLFSRVKVIDPGDTDLLAESIVEKRRIIQENEKVRLGKSAVGGSASGGREATFEQLLMGMSKVALSTDSFLSSASFQQTTQVLVEAAISGKEDNLRGLKENVIIGRLIPAGTGFQR</sequence>
<dbReference type="EC" id="2.7.7.6" evidence="7"/>
<feature type="domain" description="RNA polymerase N-terminal" evidence="10">
    <location>
        <begin position="262"/>
        <end position="545"/>
    </location>
</feature>
<dbReference type="Gene3D" id="1.10.1790.20">
    <property type="match status" value="1"/>
</dbReference>
<feature type="binding site" evidence="7">
    <location>
        <position position="900"/>
    </location>
    <ligand>
        <name>Zn(2+)</name>
        <dbReference type="ChEBI" id="CHEBI:29105"/>
        <label>2</label>
    </ligand>
</feature>
<dbReference type="InterPro" id="IPR042102">
    <property type="entry name" value="RNA_pol_Rpb1_3_sf"/>
</dbReference>
<feature type="binding site" evidence="7">
    <location>
        <position position="58"/>
    </location>
    <ligand>
        <name>Zn(2+)</name>
        <dbReference type="ChEBI" id="CHEBI:29105"/>
        <label>1</label>
    </ligand>
</feature>
<organism evidence="11 12">
    <name type="scientific">Candidatus Yanofskybacteria bacterium RIFCSPHIGHO2_01_FULL_48_25b</name>
    <dbReference type="NCBI Taxonomy" id="1802672"/>
    <lineage>
        <taxon>Bacteria</taxon>
        <taxon>Candidatus Yanofskyibacteriota</taxon>
    </lineage>
</organism>
<gene>
    <name evidence="7" type="primary">rpoC</name>
    <name evidence="11" type="ORF">A2669_00105</name>
</gene>
<evidence type="ECO:0000313" key="12">
    <source>
        <dbReference type="Proteomes" id="UP000177605"/>
    </source>
</evidence>
<dbReference type="Proteomes" id="UP000177605">
    <property type="component" value="Unassembled WGS sequence"/>
</dbReference>
<feature type="binding site" evidence="7">
    <location>
        <position position="71"/>
    </location>
    <ligand>
        <name>Zn(2+)</name>
        <dbReference type="ChEBI" id="CHEBI:29105"/>
        <label>1</label>
    </ligand>
</feature>
<dbReference type="GO" id="GO:0000428">
    <property type="term" value="C:DNA-directed RNA polymerase complex"/>
    <property type="evidence" value="ECO:0007669"/>
    <property type="project" value="UniProtKB-KW"/>
</dbReference>
<dbReference type="InterPro" id="IPR007081">
    <property type="entry name" value="RNA_pol_Rpb1_5"/>
</dbReference>
<dbReference type="NCBIfam" id="TIGR02386">
    <property type="entry name" value="rpoC_TIGR"/>
    <property type="match status" value="1"/>
</dbReference>
<keyword evidence="3 7" id="KW-0548">Nucleotidyltransferase</keyword>
<keyword evidence="2 7" id="KW-0808">Transferase</keyword>
<dbReference type="Gene3D" id="2.40.40.20">
    <property type="match status" value="1"/>
</dbReference>
<feature type="binding site" evidence="7">
    <location>
        <position position="821"/>
    </location>
    <ligand>
        <name>Zn(2+)</name>
        <dbReference type="ChEBI" id="CHEBI:29105"/>
        <label>2</label>
    </ligand>
</feature>
<dbReference type="GO" id="GO:0000287">
    <property type="term" value="F:magnesium ion binding"/>
    <property type="evidence" value="ECO:0007669"/>
    <property type="project" value="UniProtKB-UniRule"/>
</dbReference>
<evidence type="ECO:0000256" key="1">
    <source>
        <dbReference type="ARBA" id="ARBA00022478"/>
    </source>
</evidence>
<keyword evidence="5 7" id="KW-0804">Transcription</keyword>
<comment type="catalytic activity">
    <reaction evidence="6 7 8">
        <text>RNA(n) + a ribonucleoside 5'-triphosphate = RNA(n+1) + diphosphate</text>
        <dbReference type="Rhea" id="RHEA:21248"/>
        <dbReference type="Rhea" id="RHEA-COMP:14527"/>
        <dbReference type="Rhea" id="RHEA-COMP:17342"/>
        <dbReference type="ChEBI" id="CHEBI:33019"/>
        <dbReference type="ChEBI" id="CHEBI:61557"/>
        <dbReference type="ChEBI" id="CHEBI:140395"/>
        <dbReference type="EC" id="2.7.7.6"/>
    </reaction>
</comment>
<dbReference type="Gene3D" id="4.10.860.120">
    <property type="entry name" value="RNA polymerase II, clamp domain"/>
    <property type="match status" value="1"/>
</dbReference>
<dbReference type="SMART" id="SM00663">
    <property type="entry name" value="RPOLA_N"/>
    <property type="match status" value="1"/>
</dbReference>
<dbReference type="InterPro" id="IPR045867">
    <property type="entry name" value="DNA-dir_RpoC_beta_prime"/>
</dbReference>
<dbReference type="Pfam" id="PF04997">
    <property type="entry name" value="RNA_pol_Rpb1_1"/>
    <property type="match status" value="1"/>
</dbReference>
<evidence type="ECO:0000256" key="2">
    <source>
        <dbReference type="ARBA" id="ARBA00022679"/>
    </source>
</evidence>
<keyword evidence="9" id="KW-0175">Coiled coil</keyword>
<dbReference type="GO" id="GO:0003899">
    <property type="term" value="F:DNA-directed RNA polymerase activity"/>
    <property type="evidence" value="ECO:0007669"/>
    <property type="project" value="UniProtKB-UniRule"/>
</dbReference>
<dbReference type="InterPro" id="IPR038120">
    <property type="entry name" value="Rpb1_funnel_sf"/>
</dbReference>
<comment type="cofactor">
    <cofactor evidence="7">
        <name>Mg(2+)</name>
        <dbReference type="ChEBI" id="CHEBI:18420"/>
    </cofactor>
    <text evidence="7">Binds 1 Mg(2+) ion per subunit.</text>
</comment>
<evidence type="ECO:0000256" key="4">
    <source>
        <dbReference type="ARBA" id="ARBA00022723"/>
    </source>
</evidence>
<evidence type="ECO:0000256" key="3">
    <source>
        <dbReference type="ARBA" id="ARBA00022695"/>
    </source>
</evidence>
<name>A0A1F8F0R2_9BACT</name>
<dbReference type="Pfam" id="PF00623">
    <property type="entry name" value="RNA_pol_Rpb1_2"/>
    <property type="match status" value="2"/>
</dbReference>
<feature type="binding site" evidence="7">
    <location>
        <position position="495"/>
    </location>
    <ligand>
        <name>Mg(2+)</name>
        <dbReference type="ChEBI" id="CHEBI:18420"/>
    </ligand>
</feature>
<dbReference type="GO" id="GO:0006351">
    <property type="term" value="P:DNA-templated transcription"/>
    <property type="evidence" value="ECO:0007669"/>
    <property type="project" value="UniProtKB-UniRule"/>
</dbReference>
<dbReference type="CDD" id="cd02655">
    <property type="entry name" value="RNAP_beta'_C"/>
    <property type="match status" value="1"/>
</dbReference>
<evidence type="ECO:0000259" key="10">
    <source>
        <dbReference type="SMART" id="SM00663"/>
    </source>
</evidence>
<comment type="cofactor">
    <cofactor evidence="7">
        <name>Zn(2+)</name>
        <dbReference type="ChEBI" id="CHEBI:29105"/>
    </cofactor>
    <text evidence="7">Binds 2 Zn(2+) ions per subunit.</text>
</comment>
<dbReference type="Pfam" id="PF04998">
    <property type="entry name" value="RNA_pol_Rpb1_5"/>
    <property type="match status" value="1"/>
</dbReference>
<feature type="binding site" evidence="7">
    <location>
        <position position="893"/>
    </location>
    <ligand>
        <name>Zn(2+)</name>
        <dbReference type="ChEBI" id="CHEBI:29105"/>
        <label>2</label>
    </ligand>
</feature>
<dbReference type="InterPro" id="IPR007080">
    <property type="entry name" value="RNA_pol_Rpb1_1"/>
</dbReference>
<evidence type="ECO:0000313" key="11">
    <source>
        <dbReference type="EMBL" id="OGN06724.1"/>
    </source>
</evidence>
<feature type="binding site" evidence="7">
    <location>
        <position position="493"/>
    </location>
    <ligand>
        <name>Mg(2+)</name>
        <dbReference type="ChEBI" id="CHEBI:18420"/>
    </ligand>
</feature>
<comment type="subunit">
    <text evidence="7">The RNAP catalytic core consists of 2 alpha, 1 beta, 1 beta' and 1 omega subunit. When a sigma factor is associated with the core the holoenzyme is formed, which can initiate transcription.</text>
</comment>
<comment type="function">
    <text evidence="7 8">DNA-dependent RNA polymerase catalyzes the transcription of DNA into RNA using the four ribonucleoside triphosphates as substrates.</text>
</comment>
<keyword evidence="7" id="KW-0862">Zinc</keyword>
<dbReference type="SUPFAM" id="SSF64484">
    <property type="entry name" value="beta and beta-prime subunits of DNA dependent RNA-polymerase"/>
    <property type="match status" value="1"/>
</dbReference>
<evidence type="ECO:0000256" key="9">
    <source>
        <dbReference type="SAM" id="Coils"/>
    </source>
</evidence>
<dbReference type="Gene3D" id="1.10.274.100">
    <property type="entry name" value="RNA polymerase Rpb1, domain 3"/>
    <property type="match status" value="2"/>
</dbReference>
<evidence type="ECO:0000256" key="8">
    <source>
        <dbReference type="RuleBase" id="RU004279"/>
    </source>
</evidence>
<comment type="caution">
    <text evidence="11">The sequence shown here is derived from an EMBL/GenBank/DDBJ whole genome shotgun (WGS) entry which is preliminary data.</text>
</comment>
<dbReference type="Gene3D" id="2.40.50.100">
    <property type="match status" value="1"/>
</dbReference>
<reference evidence="11 12" key="1">
    <citation type="journal article" date="2016" name="Nat. Commun.">
        <title>Thousands of microbial genomes shed light on interconnected biogeochemical processes in an aquifer system.</title>
        <authorList>
            <person name="Anantharaman K."/>
            <person name="Brown C.T."/>
            <person name="Hug L.A."/>
            <person name="Sharon I."/>
            <person name="Castelle C.J."/>
            <person name="Probst A.J."/>
            <person name="Thomas B.C."/>
            <person name="Singh A."/>
            <person name="Wilkins M.J."/>
            <person name="Karaoz U."/>
            <person name="Brodie E.L."/>
            <person name="Williams K.H."/>
            <person name="Hubbard S.S."/>
            <person name="Banfield J.F."/>
        </authorList>
    </citation>
    <scope>NUCLEOTIDE SEQUENCE [LARGE SCALE GENOMIC DNA]</scope>
</reference>
<dbReference type="PANTHER" id="PTHR19376">
    <property type="entry name" value="DNA-DIRECTED RNA POLYMERASE"/>
    <property type="match status" value="1"/>
</dbReference>
<dbReference type="AlphaFoldDB" id="A0A1F8F0R2"/>
<dbReference type="InterPro" id="IPR000722">
    <property type="entry name" value="RNA_pol_asu"/>
</dbReference>
<dbReference type="GO" id="GO:0008270">
    <property type="term" value="F:zinc ion binding"/>
    <property type="evidence" value="ECO:0007669"/>
    <property type="project" value="UniProtKB-UniRule"/>
</dbReference>
<feature type="binding site" evidence="7">
    <location>
        <position position="491"/>
    </location>
    <ligand>
        <name>Mg(2+)</name>
        <dbReference type="ChEBI" id="CHEBI:18420"/>
    </ligand>
</feature>
<comment type="similarity">
    <text evidence="7 8">Belongs to the RNA polymerase beta' chain family.</text>
</comment>
<accession>A0A1F8F0R2</accession>
<dbReference type="HAMAP" id="MF_01322">
    <property type="entry name" value="RNApol_bact_RpoC"/>
    <property type="match status" value="1"/>
</dbReference>
<dbReference type="InterPro" id="IPR007066">
    <property type="entry name" value="RNA_pol_Rpb1_3"/>
</dbReference>